<evidence type="ECO:0000313" key="3">
    <source>
        <dbReference type="Proteomes" id="UP001596037"/>
    </source>
</evidence>
<dbReference type="Gene3D" id="3.40.50.1820">
    <property type="entry name" value="alpha/beta hydrolase"/>
    <property type="match status" value="1"/>
</dbReference>
<protein>
    <submittedName>
        <fullName evidence="2">Alpha/beta fold hydrolase</fullName>
    </submittedName>
</protein>
<feature type="domain" description="AB hydrolase-1" evidence="1">
    <location>
        <begin position="4"/>
        <end position="228"/>
    </location>
</feature>
<dbReference type="Proteomes" id="UP001596037">
    <property type="component" value="Unassembled WGS sequence"/>
</dbReference>
<evidence type="ECO:0000259" key="1">
    <source>
        <dbReference type="Pfam" id="PF12697"/>
    </source>
</evidence>
<accession>A0ABW0NJA8</accession>
<dbReference type="PANTHER" id="PTHR37017:SF11">
    <property type="entry name" value="ESTERASE_LIPASE_THIOESTERASE DOMAIN-CONTAINING PROTEIN"/>
    <property type="match status" value="1"/>
</dbReference>
<dbReference type="InterPro" id="IPR000073">
    <property type="entry name" value="AB_hydrolase_1"/>
</dbReference>
<name>A0ABW0NJA8_9BURK</name>
<evidence type="ECO:0000313" key="2">
    <source>
        <dbReference type="EMBL" id="MFC5498999.1"/>
    </source>
</evidence>
<gene>
    <name evidence="2" type="ORF">ACFPOE_15730</name>
</gene>
<dbReference type="SUPFAM" id="SSF53474">
    <property type="entry name" value="alpha/beta-Hydrolases"/>
    <property type="match status" value="1"/>
</dbReference>
<keyword evidence="2" id="KW-0378">Hydrolase</keyword>
<dbReference type="RefSeq" id="WP_376851073.1">
    <property type="nucleotide sequence ID" value="NZ_JBHSMF010000009.1"/>
</dbReference>
<keyword evidence="3" id="KW-1185">Reference proteome</keyword>
<proteinExistence type="predicted"/>
<dbReference type="GO" id="GO:0016787">
    <property type="term" value="F:hydrolase activity"/>
    <property type="evidence" value="ECO:0007669"/>
    <property type="project" value="UniProtKB-KW"/>
</dbReference>
<dbReference type="PANTHER" id="PTHR37017">
    <property type="entry name" value="AB HYDROLASE-1 DOMAIN-CONTAINING PROTEIN-RELATED"/>
    <property type="match status" value="1"/>
</dbReference>
<dbReference type="EMBL" id="JBHSMF010000009">
    <property type="protein sequence ID" value="MFC5498999.1"/>
    <property type="molecule type" value="Genomic_DNA"/>
</dbReference>
<reference evidence="3" key="1">
    <citation type="journal article" date="2019" name="Int. J. Syst. Evol. Microbiol.">
        <title>The Global Catalogue of Microorganisms (GCM) 10K type strain sequencing project: providing services to taxonomists for standard genome sequencing and annotation.</title>
        <authorList>
            <consortium name="The Broad Institute Genomics Platform"/>
            <consortium name="The Broad Institute Genome Sequencing Center for Infectious Disease"/>
            <person name="Wu L."/>
            <person name="Ma J."/>
        </authorList>
    </citation>
    <scope>NUCLEOTIDE SEQUENCE [LARGE SCALE GENOMIC DNA]</scope>
    <source>
        <strain evidence="3">CCUG 57401</strain>
    </source>
</reference>
<comment type="caution">
    <text evidence="2">The sequence shown here is derived from an EMBL/GenBank/DDBJ whole genome shotgun (WGS) entry which is preliminary data.</text>
</comment>
<organism evidence="2 3">
    <name type="scientific">Caenimonas terrae</name>
    <dbReference type="NCBI Taxonomy" id="696074"/>
    <lineage>
        <taxon>Bacteria</taxon>
        <taxon>Pseudomonadati</taxon>
        <taxon>Pseudomonadota</taxon>
        <taxon>Betaproteobacteria</taxon>
        <taxon>Burkholderiales</taxon>
        <taxon>Comamonadaceae</taxon>
        <taxon>Caenimonas</taxon>
    </lineage>
</organism>
<sequence length="241" mass="26283">MTTFVLVHGAWTGAYGFRQVRKLLQAQGHDVFTPSLTGIGDRAHLASPQVTLRTHVHDVANLVLYEDLSHIVLLGFSYGGFVVSGALEHIADRVEHLVYLDALVPEFSGQSVLALVRGADTCAPVQLNEAWVLPAPEREFDSPDEGRWIRARRTGQPAGTFTDPVHLSRPLEDHPFSRTYIAATAHPPGDPGLGAIGRCAARIRSSKAWQYAEISTGHMVASNRPAELTRILLERVAGGQR</sequence>
<dbReference type="Pfam" id="PF12697">
    <property type="entry name" value="Abhydrolase_6"/>
    <property type="match status" value="1"/>
</dbReference>
<dbReference type="InterPro" id="IPR029058">
    <property type="entry name" value="AB_hydrolase_fold"/>
</dbReference>
<dbReference type="InterPro" id="IPR052897">
    <property type="entry name" value="Sec-Metab_Biosynth_Hydrolase"/>
</dbReference>